<evidence type="ECO:0000256" key="1">
    <source>
        <dbReference type="SAM" id="MobiDB-lite"/>
    </source>
</evidence>
<organism evidence="3 4">
    <name type="scientific">Macrostomum lignano</name>
    <dbReference type="NCBI Taxonomy" id="282301"/>
    <lineage>
        <taxon>Eukaryota</taxon>
        <taxon>Metazoa</taxon>
        <taxon>Spiralia</taxon>
        <taxon>Lophotrochozoa</taxon>
        <taxon>Platyhelminthes</taxon>
        <taxon>Rhabditophora</taxon>
        <taxon>Macrostomorpha</taxon>
        <taxon>Macrostomida</taxon>
        <taxon>Macrostomidae</taxon>
        <taxon>Macrostomum</taxon>
    </lineage>
</organism>
<sequence>GAAYFNLDPLTGLLRLARSLSALFSPGSRRQQHISFKLHLEASDQGEPRPLRRTSFIKVCVFAAAEPAVAGGGGAAAGAKNHAADDRQAEIGGGDSERDGGSSNSSIGSEFSSLIVLLVASLAILVLLILILTVVFLFFKRRGELRSQRDAAAALKSEPPAYDQLGKLPGELTVSPGRHAGAVVSPYGMLVL</sequence>
<feature type="region of interest" description="Disordered" evidence="1">
    <location>
        <begin position="75"/>
        <end position="104"/>
    </location>
</feature>
<evidence type="ECO:0000313" key="3">
    <source>
        <dbReference type="Proteomes" id="UP000095280"/>
    </source>
</evidence>
<dbReference type="WBParaSite" id="maker-uti_cns_0047889-snap-gene-0.2-mRNA-1">
    <property type="protein sequence ID" value="maker-uti_cns_0047889-snap-gene-0.2-mRNA-1"/>
    <property type="gene ID" value="maker-uti_cns_0047889-snap-gene-0.2"/>
</dbReference>
<keyword evidence="2" id="KW-0472">Membrane</keyword>
<evidence type="ECO:0000256" key="2">
    <source>
        <dbReference type="SAM" id="Phobius"/>
    </source>
</evidence>
<feature type="transmembrane region" description="Helical" evidence="2">
    <location>
        <begin position="114"/>
        <end position="139"/>
    </location>
</feature>
<dbReference type="Proteomes" id="UP000095280">
    <property type="component" value="Unplaced"/>
</dbReference>
<reference evidence="4" key="1">
    <citation type="submission" date="2016-11" db="UniProtKB">
        <authorList>
            <consortium name="WormBaseParasite"/>
        </authorList>
    </citation>
    <scope>IDENTIFICATION</scope>
</reference>
<proteinExistence type="predicted"/>
<dbReference type="AlphaFoldDB" id="A0A1I8JHG3"/>
<accession>A0A1I8JHG3</accession>
<keyword evidence="2" id="KW-0812">Transmembrane</keyword>
<keyword evidence="3" id="KW-1185">Reference proteome</keyword>
<keyword evidence="2" id="KW-1133">Transmembrane helix</keyword>
<feature type="compositionally biased region" description="Basic and acidic residues" evidence="1">
    <location>
        <begin position="82"/>
        <end position="100"/>
    </location>
</feature>
<name>A0A1I8JHG3_9PLAT</name>
<protein>
    <submittedName>
        <fullName evidence="4">Cadherin domain-containing protein</fullName>
    </submittedName>
</protein>
<evidence type="ECO:0000313" key="4">
    <source>
        <dbReference type="WBParaSite" id="maker-uti_cns_0047889-snap-gene-0.2-mRNA-1"/>
    </source>
</evidence>